<keyword evidence="4 8" id="KW-0521">NADP</keyword>
<dbReference type="NCBIfam" id="NF001314">
    <property type="entry name" value="PRK00258.2-2"/>
    <property type="match status" value="1"/>
</dbReference>
<dbReference type="GO" id="GO:0008652">
    <property type="term" value="P:amino acid biosynthetic process"/>
    <property type="evidence" value="ECO:0007669"/>
    <property type="project" value="UniProtKB-KW"/>
</dbReference>
<dbReference type="OrthoDB" id="9792692at2"/>
<dbReference type="STRING" id="696281.Desru_3117"/>
<dbReference type="KEGG" id="dru:Desru_3117"/>
<dbReference type="AlphaFoldDB" id="F6DUE3"/>
<dbReference type="InterPro" id="IPR036291">
    <property type="entry name" value="NAD(P)-bd_dom_sf"/>
</dbReference>
<dbReference type="RefSeq" id="WP_013843079.1">
    <property type="nucleotide sequence ID" value="NC_015589.1"/>
</dbReference>
<evidence type="ECO:0000256" key="5">
    <source>
        <dbReference type="ARBA" id="ARBA00023002"/>
    </source>
</evidence>
<name>F6DUE3_DESRL</name>
<evidence type="ECO:0000259" key="10">
    <source>
        <dbReference type="Pfam" id="PF08501"/>
    </source>
</evidence>
<dbReference type="GO" id="GO:0050661">
    <property type="term" value="F:NADP binding"/>
    <property type="evidence" value="ECO:0007669"/>
    <property type="project" value="InterPro"/>
</dbReference>
<dbReference type="InterPro" id="IPR013708">
    <property type="entry name" value="Shikimate_DH-bd_N"/>
</dbReference>
<proteinExistence type="inferred from homology"/>
<evidence type="ECO:0000313" key="13">
    <source>
        <dbReference type="Proteomes" id="UP000009234"/>
    </source>
</evidence>
<feature type="binding site" evidence="8">
    <location>
        <position position="232"/>
    </location>
    <ligand>
        <name>NADP(+)</name>
        <dbReference type="ChEBI" id="CHEBI:58349"/>
    </ligand>
</feature>
<dbReference type="CDD" id="cd01065">
    <property type="entry name" value="NAD_bind_Shikimate_DH"/>
    <property type="match status" value="1"/>
</dbReference>
<feature type="binding site" evidence="8">
    <location>
        <position position="262"/>
    </location>
    <ligand>
        <name>shikimate</name>
        <dbReference type="ChEBI" id="CHEBI:36208"/>
    </ligand>
</feature>
<dbReference type="NCBIfam" id="TIGR00507">
    <property type="entry name" value="aroE"/>
    <property type="match status" value="1"/>
</dbReference>
<keyword evidence="6 8" id="KW-0057">Aromatic amino acid biosynthesis</keyword>
<keyword evidence="13" id="KW-1185">Reference proteome</keyword>
<accession>F6DUE3</accession>
<feature type="binding site" evidence="8">
    <location>
        <position position="70"/>
    </location>
    <ligand>
        <name>shikimate</name>
        <dbReference type="ChEBI" id="CHEBI:36208"/>
    </ligand>
</feature>
<protein>
    <recommendedName>
        <fullName evidence="2 8">Shikimate dehydrogenase (NADP(+))</fullName>
        <shortName evidence="8">SDH</shortName>
        <ecNumber evidence="2 8">1.1.1.25</ecNumber>
    </recommendedName>
</protein>
<feature type="binding site" evidence="8">
    <location>
        <position position="234"/>
    </location>
    <ligand>
        <name>shikimate</name>
        <dbReference type="ChEBI" id="CHEBI:36208"/>
    </ligand>
</feature>
<feature type="domain" description="SDH C-terminal" evidence="11">
    <location>
        <begin position="255"/>
        <end position="285"/>
    </location>
</feature>
<dbReference type="Proteomes" id="UP000009234">
    <property type="component" value="Chromosome"/>
</dbReference>
<feature type="binding site" evidence="8">
    <location>
        <position position="255"/>
    </location>
    <ligand>
        <name>NADP(+)</name>
        <dbReference type="ChEBI" id="CHEBI:58349"/>
    </ligand>
</feature>
<evidence type="ECO:0000256" key="2">
    <source>
        <dbReference type="ARBA" id="ARBA00012962"/>
    </source>
</evidence>
<dbReference type="SUPFAM" id="SSF53223">
    <property type="entry name" value="Aminoacid dehydrogenase-like, N-terminal domain"/>
    <property type="match status" value="1"/>
</dbReference>
<dbReference type="InterPro" id="IPR011342">
    <property type="entry name" value="Shikimate_DH"/>
</dbReference>
<evidence type="ECO:0000256" key="7">
    <source>
        <dbReference type="ARBA" id="ARBA00049442"/>
    </source>
</evidence>
<feature type="binding site" evidence="8">
    <location>
        <position position="110"/>
    </location>
    <ligand>
        <name>shikimate</name>
        <dbReference type="ChEBI" id="CHEBI:36208"/>
    </ligand>
</feature>
<dbReference type="Pfam" id="PF08501">
    <property type="entry name" value="Shikimate_dh_N"/>
    <property type="match status" value="1"/>
</dbReference>
<dbReference type="InterPro" id="IPR006151">
    <property type="entry name" value="Shikm_DH/Glu-tRNA_Rdtase"/>
</dbReference>
<comment type="similarity">
    <text evidence="8">Belongs to the shikimate dehydrogenase family.</text>
</comment>
<dbReference type="Pfam" id="PF01488">
    <property type="entry name" value="Shikimate_DH"/>
    <property type="match status" value="1"/>
</dbReference>
<dbReference type="Gene3D" id="3.40.50.10860">
    <property type="entry name" value="Leucine Dehydrogenase, chain A, domain 1"/>
    <property type="match status" value="1"/>
</dbReference>
<dbReference type="GO" id="GO:0009073">
    <property type="term" value="P:aromatic amino acid family biosynthetic process"/>
    <property type="evidence" value="ECO:0007669"/>
    <property type="project" value="UniProtKB-KW"/>
</dbReference>
<dbReference type="GO" id="GO:0009423">
    <property type="term" value="P:chorismate biosynthetic process"/>
    <property type="evidence" value="ECO:0007669"/>
    <property type="project" value="UniProtKB-UniRule"/>
</dbReference>
<dbReference type="HOGENOM" id="CLU_044063_4_1_9"/>
<dbReference type="eggNOG" id="COG0169">
    <property type="taxonomic scope" value="Bacteria"/>
</dbReference>
<dbReference type="GO" id="GO:0004764">
    <property type="term" value="F:shikimate 3-dehydrogenase (NADP+) activity"/>
    <property type="evidence" value="ECO:0007669"/>
    <property type="project" value="UniProtKB-UniRule"/>
</dbReference>
<dbReference type="PANTHER" id="PTHR21089:SF1">
    <property type="entry name" value="BIFUNCTIONAL 3-DEHYDROQUINATE DEHYDRATASE_SHIKIMATE DEHYDROGENASE, CHLOROPLASTIC"/>
    <property type="match status" value="1"/>
</dbReference>
<comment type="function">
    <text evidence="8">Involved in the biosynthesis of the chorismate, which leads to the biosynthesis of aromatic amino acids. Catalyzes the reversible NADPH linked reduction of 3-dehydroshikimate (DHSA) to yield shikimate (SA).</text>
</comment>
<evidence type="ECO:0000256" key="6">
    <source>
        <dbReference type="ARBA" id="ARBA00023141"/>
    </source>
</evidence>
<reference evidence="12 13" key="2">
    <citation type="journal article" date="2012" name="Stand. Genomic Sci.">
        <title>Complete genome sequence of the sulfate-reducing firmicute Desulfotomaculum ruminis type strain (DL(T)).</title>
        <authorList>
            <person name="Spring S."/>
            <person name="Visser M."/>
            <person name="Lu M."/>
            <person name="Copeland A."/>
            <person name="Lapidus A."/>
            <person name="Lucas S."/>
            <person name="Cheng J.F."/>
            <person name="Han C."/>
            <person name="Tapia R."/>
            <person name="Goodwin L.A."/>
            <person name="Pitluck S."/>
            <person name="Ivanova N."/>
            <person name="Land M."/>
            <person name="Hauser L."/>
            <person name="Larimer F."/>
            <person name="Rohde M."/>
            <person name="Goker M."/>
            <person name="Detter J.C."/>
            <person name="Kyrpides N.C."/>
            <person name="Woyke T."/>
            <person name="Schaap P.J."/>
            <person name="Plugge C.M."/>
            <person name="Muyzer G."/>
            <person name="Kuever J."/>
            <person name="Pereira I.A."/>
            <person name="Parshina S.N."/>
            <person name="Bernier-Latmani R."/>
            <person name="Stams A.J."/>
            <person name="Klenk H.P."/>
        </authorList>
    </citation>
    <scope>NUCLEOTIDE SEQUENCE [LARGE SCALE GENOMIC DNA]</scope>
    <source>
        <strain evidence="13">ATCC 23193 / DSM 2154 / NCIB 8452 / DL</strain>
    </source>
</reference>
<feature type="binding site" evidence="8">
    <location>
        <begin position="135"/>
        <end position="139"/>
    </location>
    <ligand>
        <name>NADP(+)</name>
        <dbReference type="ChEBI" id="CHEBI:58349"/>
    </ligand>
</feature>
<feature type="binding site" evidence="8">
    <location>
        <position position="95"/>
    </location>
    <ligand>
        <name>shikimate</name>
        <dbReference type="ChEBI" id="CHEBI:36208"/>
    </ligand>
</feature>
<dbReference type="NCBIfam" id="NF001319">
    <property type="entry name" value="PRK00258.3-3"/>
    <property type="match status" value="1"/>
</dbReference>
<evidence type="ECO:0000313" key="12">
    <source>
        <dbReference type="EMBL" id="AEG61328.1"/>
    </source>
</evidence>
<gene>
    <name evidence="8" type="primary">aroE</name>
    <name evidence="12" type="ordered locus">Desru_3117</name>
</gene>
<dbReference type="HAMAP" id="MF_00222">
    <property type="entry name" value="Shikimate_DH_AroE"/>
    <property type="match status" value="1"/>
</dbReference>
<dbReference type="Gene3D" id="3.40.50.720">
    <property type="entry name" value="NAD(P)-binding Rossmann-like Domain"/>
    <property type="match status" value="1"/>
</dbReference>
<feature type="domain" description="Quinate/shikimate 5-dehydrogenase/glutamyl-tRNA reductase" evidence="9">
    <location>
        <begin position="128"/>
        <end position="175"/>
    </location>
</feature>
<evidence type="ECO:0000256" key="3">
    <source>
        <dbReference type="ARBA" id="ARBA00022605"/>
    </source>
</evidence>
<dbReference type="InterPro" id="IPR041121">
    <property type="entry name" value="SDH_C"/>
</dbReference>
<feature type="domain" description="Shikimate dehydrogenase substrate binding N-terminal" evidence="10">
    <location>
        <begin position="15"/>
        <end position="97"/>
    </location>
</feature>
<evidence type="ECO:0000256" key="1">
    <source>
        <dbReference type="ARBA" id="ARBA00004871"/>
    </source>
</evidence>
<evidence type="ECO:0000256" key="8">
    <source>
        <dbReference type="HAMAP-Rule" id="MF_00222"/>
    </source>
</evidence>
<sequence>MGFPALNGKTKICGLFGFPVEHSFSPAMHNAAFEELGLNWVYVPFCISPDRLKQAMQSITSLGLTGINVTVPHKQAVLPLLDEIHPTAGIIGAVNTIVNDQGRLVGHNTDGAGFVKSLTDETGFSPRGQGVLILGAGGAARAVAVQLALSGAGPLYIANRSPAKAEALARDLQQATGVRAAALPWGRELPQEKVNEVGLVVQTTPMGMAPKAEQCPDFPFQAIRTGQVVCDLIYNPGQTLFLKEAAVRGAVPLNGLGMLLYQGVLAFELWTGKTAPVAVMREALLRQVSKAEE</sequence>
<dbReference type="InterPro" id="IPR046346">
    <property type="entry name" value="Aminoacid_DH-like_N_sf"/>
</dbReference>
<dbReference type="EC" id="1.1.1.25" evidence="2 8"/>
<feature type="binding site" evidence="8">
    <location>
        <begin position="23"/>
        <end position="25"/>
    </location>
    <ligand>
        <name>shikimate</name>
        <dbReference type="ChEBI" id="CHEBI:36208"/>
    </ligand>
</feature>
<reference evidence="13" key="1">
    <citation type="submission" date="2011-05" db="EMBL/GenBank/DDBJ databases">
        <title>Complete sequence of Desulfotomaculum ruminis DSM 2154.</title>
        <authorList>
            <person name="Lucas S."/>
            <person name="Copeland A."/>
            <person name="Lapidus A."/>
            <person name="Cheng J.-F."/>
            <person name="Goodwin L."/>
            <person name="Pitluck S."/>
            <person name="Lu M."/>
            <person name="Detter J.C."/>
            <person name="Han C."/>
            <person name="Tapia R."/>
            <person name="Land M."/>
            <person name="Hauser L."/>
            <person name="Kyrpides N."/>
            <person name="Ivanova N."/>
            <person name="Mikhailova N."/>
            <person name="Pagani I."/>
            <person name="Stams A.J.M."/>
            <person name="Plugge C.M."/>
            <person name="Muyzer G."/>
            <person name="Kuever J."/>
            <person name="Parshina S.N."/>
            <person name="Ivanova A.E."/>
            <person name="Nazina T.N."/>
            <person name="Brambilla E."/>
            <person name="Spring S."/>
            <person name="Klenk H.-P."/>
            <person name="Woyke T."/>
        </authorList>
    </citation>
    <scope>NUCLEOTIDE SEQUENCE [LARGE SCALE GENOMIC DNA]</scope>
    <source>
        <strain evidence="13">ATCC 23193 / DSM 2154 / NCIB 8452 / DL</strain>
    </source>
</reference>
<dbReference type="Pfam" id="PF18317">
    <property type="entry name" value="SDH_C"/>
    <property type="match status" value="1"/>
</dbReference>
<dbReference type="EMBL" id="CP002780">
    <property type="protein sequence ID" value="AEG61328.1"/>
    <property type="molecule type" value="Genomic_DNA"/>
</dbReference>
<evidence type="ECO:0000256" key="4">
    <source>
        <dbReference type="ARBA" id="ARBA00022857"/>
    </source>
</evidence>
<dbReference type="GO" id="GO:0019632">
    <property type="term" value="P:shikimate metabolic process"/>
    <property type="evidence" value="ECO:0007669"/>
    <property type="project" value="InterPro"/>
</dbReference>
<dbReference type="SUPFAM" id="SSF51735">
    <property type="entry name" value="NAD(P)-binding Rossmann-fold domains"/>
    <property type="match status" value="1"/>
</dbReference>
<comment type="caution">
    <text evidence="8">Lacks conserved residue(s) required for the propagation of feature annotation.</text>
</comment>
<dbReference type="InterPro" id="IPR022893">
    <property type="entry name" value="Shikimate_DH_fam"/>
</dbReference>
<evidence type="ECO:0000259" key="11">
    <source>
        <dbReference type="Pfam" id="PF18317"/>
    </source>
</evidence>
<keyword evidence="5 8" id="KW-0560">Oxidoreductase</keyword>
<organism evidence="12 13">
    <name type="scientific">Desulforamulus ruminis (strain ATCC 23193 / DSM 2154 / NCIMB 8452 / DL)</name>
    <name type="common">Desulfotomaculum ruminis</name>
    <dbReference type="NCBI Taxonomy" id="696281"/>
    <lineage>
        <taxon>Bacteria</taxon>
        <taxon>Bacillati</taxon>
        <taxon>Bacillota</taxon>
        <taxon>Clostridia</taxon>
        <taxon>Eubacteriales</taxon>
        <taxon>Peptococcaceae</taxon>
        <taxon>Desulforamulus</taxon>
    </lineage>
</organism>
<feature type="active site" description="Proton acceptor" evidence="8">
    <location>
        <position position="74"/>
    </location>
</feature>
<comment type="subunit">
    <text evidence="8">Homodimer.</text>
</comment>
<keyword evidence="3 8" id="KW-0028">Amino-acid biosynthesis</keyword>
<comment type="pathway">
    <text evidence="1 8">Metabolic intermediate biosynthesis; chorismate biosynthesis; chorismate from D-erythrose 4-phosphate and phosphoenolpyruvate: step 4/7.</text>
</comment>
<evidence type="ECO:0000259" key="9">
    <source>
        <dbReference type="Pfam" id="PF01488"/>
    </source>
</evidence>
<dbReference type="PANTHER" id="PTHR21089">
    <property type="entry name" value="SHIKIMATE DEHYDROGENASE"/>
    <property type="match status" value="1"/>
</dbReference>
<dbReference type="UniPathway" id="UPA00053">
    <property type="reaction ID" value="UER00087"/>
</dbReference>
<comment type="catalytic activity">
    <reaction evidence="7 8">
        <text>shikimate + NADP(+) = 3-dehydroshikimate + NADPH + H(+)</text>
        <dbReference type="Rhea" id="RHEA:17737"/>
        <dbReference type="ChEBI" id="CHEBI:15378"/>
        <dbReference type="ChEBI" id="CHEBI:16630"/>
        <dbReference type="ChEBI" id="CHEBI:36208"/>
        <dbReference type="ChEBI" id="CHEBI:57783"/>
        <dbReference type="ChEBI" id="CHEBI:58349"/>
        <dbReference type="EC" id="1.1.1.25"/>
    </reaction>
</comment>